<accession>A0A4W3HXT8</accession>
<keyword evidence="4" id="KW-0010">Activator</keyword>
<keyword evidence="6" id="KW-0539">Nucleus</keyword>
<reference evidence="10" key="4">
    <citation type="submission" date="2025-08" db="UniProtKB">
        <authorList>
            <consortium name="Ensembl"/>
        </authorList>
    </citation>
    <scope>IDENTIFICATION</scope>
</reference>
<dbReference type="Proteomes" id="UP000314986">
    <property type="component" value="Unassembled WGS sequence"/>
</dbReference>
<evidence type="ECO:0000259" key="9">
    <source>
        <dbReference type="PROSITE" id="PS50888"/>
    </source>
</evidence>
<dbReference type="GO" id="GO:0000785">
    <property type="term" value="C:chromatin"/>
    <property type="evidence" value="ECO:0007669"/>
    <property type="project" value="TreeGrafter"/>
</dbReference>
<dbReference type="InterPro" id="IPR051098">
    <property type="entry name" value="NeuroDiff_E-box_TFs"/>
</dbReference>
<keyword evidence="2" id="KW-0805">Transcription regulation</keyword>
<reference evidence="11" key="1">
    <citation type="journal article" date="2006" name="Science">
        <title>Ancient noncoding elements conserved in the human genome.</title>
        <authorList>
            <person name="Venkatesh B."/>
            <person name="Kirkness E.F."/>
            <person name="Loh Y.H."/>
            <person name="Halpern A.L."/>
            <person name="Lee A.P."/>
            <person name="Johnson J."/>
            <person name="Dandona N."/>
            <person name="Viswanathan L.D."/>
            <person name="Tay A."/>
            <person name="Venter J.C."/>
            <person name="Strausberg R.L."/>
            <person name="Brenner S."/>
        </authorList>
    </citation>
    <scope>NUCLEOTIDE SEQUENCE [LARGE SCALE GENOMIC DNA]</scope>
</reference>
<sequence length="479" mass="51225">MEFCCFIVVNSLSFSVSPQVYAPPASTADYNRDSPGYPSSKPPASTFPSSYFMQDGHHNSDPWSSSGAMNQPGYGAMLGNSSHVPQSSSYCSMHPHERLSYPPHSSADINASLPPMSSFHRSGSHQYGASSCTPPANGSDNIMANRSGSTSGTSQTGDALGKALASIYSPDHTNNSFSSNPSTPVGSPPSLTAGTQVWSRNGGQGPSSPIYEAPLHSLQTRIEDRLERLDDAIHVLRNHAVGPSTAMPTSHSDLHSLIGPSHNGPMGGLGSGYGTSLLSANRHSLMVRGKGVSLSLSLSLLPGQQSLMIFAVVALSSGLQGQSVSSVGSDIKSEDEADENQDSKTSDDKKADDDKKDNKSVHRSLTSEMDKQRESLRTVLSMASSRLRVRDINEAFKELGRMVQLHLKSDKPQTKLLILHQAVAVILSLEQQVRERNLNPKAACLKRREEEKVNTEPPPLSLAGIHPNMGDTGNHMGQM</sequence>
<evidence type="ECO:0000256" key="4">
    <source>
        <dbReference type="ARBA" id="ARBA00023159"/>
    </source>
</evidence>
<feature type="compositionally biased region" description="Low complexity" evidence="8">
    <location>
        <begin position="147"/>
        <end position="157"/>
    </location>
</feature>
<dbReference type="AlphaFoldDB" id="A0A4W3HXT8"/>
<keyword evidence="11" id="KW-1185">Reference proteome</keyword>
<evidence type="ECO:0000256" key="5">
    <source>
        <dbReference type="ARBA" id="ARBA00023163"/>
    </source>
</evidence>
<dbReference type="CDD" id="cd18945">
    <property type="entry name" value="bHLH_E-protein_TCF4_E2-2"/>
    <property type="match status" value="1"/>
</dbReference>
<dbReference type="InterPro" id="IPR036638">
    <property type="entry name" value="HLH_DNA-bd_sf"/>
</dbReference>
<protein>
    <recommendedName>
        <fullName evidence="7">Transcription factor 4</fullName>
    </recommendedName>
</protein>
<dbReference type="Gene3D" id="4.10.280.10">
    <property type="entry name" value="Helix-loop-helix DNA-binding domain"/>
    <property type="match status" value="1"/>
</dbReference>
<dbReference type="Ensembl" id="ENSCMIT00000014117.1">
    <property type="protein sequence ID" value="ENSCMIP00000013814.1"/>
    <property type="gene ID" value="ENSCMIG00000006762.1"/>
</dbReference>
<keyword evidence="5" id="KW-0804">Transcription</keyword>
<reference evidence="10" key="5">
    <citation type="submission" date="2025-09" db="UniProtKB">
        <authorList>
            <consortium name="Ensembl"/>
        </authorList>
    </citation>
    <scope>IDENTIFICATION</scope>
</reference>
<evidence type="ECO:0000313" key="10">
    <source>
        <dbReference type="Ensembl" id="ENSCMIP00000013814.1"/>
    </source>
</evidence>
<dbReference type="SUPFAM" id="SSF47459">
    <property type="entry name" value="HLH, helix-loop-helix DNA-binding domain"/>
    <property type="match status" value="1"/>
</dbReference>
<dbReference type="PROSITE" id="PS50888">
    <property type="entry name" value="BHLH"/>
    <property type="match status" value="1"/>
</dbReference>
<feature type="compositionally biased region" description="Polar residues" evidence="8">
    <location>
        <begin position="189"/>
        <end position="201"/>
    </location>
</feature>
<reference evidence="11" key="3">
    <citation type="journal article" date="2014" name="Nature">
        <title>Elephant shark genome provides unique insights into gnathostome evolution.</title>
        <authorList>
            <consortium name="International Elephant Shark Genome Sequencing Consortium"/>
            <person name="Venkatesh B."/>
            <person name="Lee A.P."/>
            <person name="Ravi V."/>
            <person name="Maurya A.K."/>
            <person name="Lian M.M."/>
            <person name="Swann J.B."/>
            <person name="Ohta Y."/>
            <person name="Flajnik M.F."/>
            <person name="Sutoh Y."/>
            <person name="Kasahara M."/>
            <person name="Hoon S."/>
            <person name="Gangu V."/>
            <person name="Roy S.W."/>
            <person name="Irimia M."/>
            <person name="Korzh V."/>
            <person name="Kondrychyn I."/>
            <person name="Lim Z.W."/>
            <person name="Tay B.H."/>
            <person name="Tohari S."/>
            <person name="Kong K.W."/>
            <person name="Ho S."/>
            <person name="Lorente-Galdos B."/>
            <person name="Quilez J."/>
            <person name="Marques-Bonet T."/>
            <person name="Raney B.J."/>
            <person name="Ingham P.W."/>
            <person name="Tay A."/>
            <person name="Hillier L.W."/>
            <person name="Minx P."/>
            <person name="Boehm T."/>
            <person name="Wilson R.K."/>
            <person name="Brenner S."/>
            <person name="Warren W.C."/>
        </authorList>
    </citation>
    <scope>NUCLEOTIDE SEQUENCE [LARGE SCALE GENOMIC DNA]</scope>
</reference>
<feature type="region of interest" description="Disordered" evidence="8">
    <location>
        <begin position="324"/>
        <end position="374"/>
    </location>
</feature>
<dbReference type="GeneTree" id="ENSGT00940000159129"/>
<evidence type="ECO:0000256" key="8">
    <source>
        <dbReference type="SAM" id="MobiDB-lite"/>
    </source>
</evidence>
<dbReference type="GO" id="GO:0000981">
    <property type="term" value="F:DNA-binding transcription factor activity, RNA polymerase II-specific"/>
    <property type="evidence" value="ECO:0007669"/>
    <property type="project" value="TreeGrafter"/>
</dbReference>
<feature type="compositionally biased region" description="Basic and acidic residues" evidence="8">
    <location>
        <begin position="341"/>
        <end position="360"/>
    </location>
</feature>
<evidence type="ECO:0000256" key="3">
    <source>
        <dbReference type="ARBA" id="ARBA00023125"/>
    </source>
</evidence>
<dbReference type="GO" id="GO:0046983">
    <property type="term" value="F:protein dimerization activity"/>
    <property type="evidence" value="ECO:0007669"/>
    <property type="project" value="InterPro"/>
</dbReference>
<feature type="region of interest" description="Disordered" evidence="8">
    <location>
        <begin position="86"/>
        <end position="158"/>
    </location>
</feature>
<dbReference type="GO" id="GO:0000978">
    <property type="term" value="F:RNA polymerase II cis-regulatory region sequence-specific DNA binding"/>
    <property type="evidence" value="ECO:0007669"/>
    <property type="project" value="TreeGrafter"/>
</dbReference>
<feature type="compositionally biased region" description="Polar residues" evidence="8">
    <location>
        <begin position="119"/>
        <end position="146"/>
    </location>
</feature>
<dbReference type="PANTHER" id="PTHR11793:SF10">
    <property type="entry name" value="TRANSCRIPTION FACTOR 4"/>
    <property type="match status" value="1"/>
</dbReference>
<dbReference type="GO" id="GO:0005667">
    <property type="term" value="C:transcription regulator complex"/>
    <property type="evidence" value="ECO:0007669"/>
    <property type="project" value="TreeGrafter"/>
</dbReference>
<feature type="domain" description="BHLH" evidence="9">
    <location>
        <begin position="376"/>
        <end position="429"/>
    </location>
</feature>
<feature type="region of interest" description="Disordered" evidence="8">
    <location>
        <begin position="448"/>
        <end position="479"/>
    </location>
</feature>
<name>A0A4W3HXT8_CALMI</name>
<evidence type="ECO:0000313" key="11">
    <source>
        <dbReference type="Proteomes" id="UP000314986"/>
    </source>
</evidence>
<evidence type="ECO:0000256" key="6">
    <source>
        <dbReference type="ARBA" id="ARBA00023242"/>
    </source>
</evidence>
<comment type="subcellular location">
    <subcellularLocation>
        <location evidence="1">Nucleus</location>
    </subcellularLocation>
</comment>
<dbReference type="InterPro" id="IPR011598">
    <property type="entry name" value="bHLH_dom"/>
</dbReference>
<keyword evidence="3" id="KW-0238">DNA-binding</keyword>
<dbReference type="Pfam" id="PF00010">
    <property type="entry name" value="HLH"/>
    <property type="match status" value="1"/>
</dbReference>
<dbReference type="FunFam" id="4.10.280.10:FF:000001">
    <property type="entry name" value="Putative transcription factor 12"/>
    <property type="match status" value="1"/>
</dbReference>
<feature type="compositionally biased region" description="Low complexity" evidence="8">
    <location>
        <begin position="173"/>
        <end position="184"/>
    </location>
</feature>
<evidence type="ECO:0000256" key="2">
    <source>
        <dbReference type="ARBA" id="ARBA00023015"/>
    </source>
</evidence>
<organism evidence="10 11">
    <name type="scientific">Callorhinchus milii</name>
    <name type="common">Ghost shark</name>
    <dbReference type="NCBI Taxonomy" id="7868"/>
    <lineage>
        <taxon>Eukaryota</taxon>
        <taxon>Metazoa</taxon>
        <taxon>Chordata</taxon>
        <taxon>Craniata</taxon>
        <taxon>Vertebrata</taxon>
        <taxon>Chondrichthyes</taxon>
        <taxon>Holocephali</taxon>
        <taxon>Chimaeriformes</taxon>
        <taxon>Callorhinchidae</taxon>
        <taxon>Callorhinchus</taxon>
    </lineage>
</organism>
<evidence type="ECO:0000256" key="7">
    <source>
        <dbReference type="ARBA" id="ARBA00040305"/>
    </source>
</evidence>
<dbReference type="GO" id="GO:0005634">
    <property type="term" value="C:nucleus"/>
    <property type="evidence" value="ECO:0007669"/>
    <property type="project" value="UniProtKB-SubCell"/>
</dbReference>
<dbReference type="PANTHER" id="PTHR11793">
    <property type="entry name" value="BASIC HELIX-LOOP-HELIX TRANSCRIPTION FACTOR"/>
    <property type="match status" value="1"/>
</dbReference>
<reference evidence="11" key="2">
    <citation type="journal article" date="2007" name="PLoS Biol.">
        <title>Survey sequencing and comparative analysis of the elephant shark (Callorhinchus milii) genome.</title>
        <authorList>
            <person name="Venkatesh B."/>
            <person name="Kirkness E.F."/>
            <person name="Loh Y.H."/>
            <person name="Halpern A.L."/>
            <person name="Lee A.P."/>
            <person name="Johnson J."/>
            <person name="Dandona N."/>
            <person name="Viswanathan L.D."/>
            <person name="Tay A."/>
            <person name="Venter J.C."/>
            <person name="Strausberg R.L."/>
            <person name="Brenner S."/>
        </authorList>
    </citation>
    <scope>NUCLEOTIDE SEQUENCE [LARGE SCALE GENOMIC DNA]</scope>
</reference>
<dbReference type="SMART" id="SM00353">
    <property type="entry name" value="HLH"/>
    <property type="match status" value="1"/>
</dbReference>
<feature type="region of interest" description="Disordered" evidence="8">
    <location>
        <begin position="171"/>
        <end position="212"/>
    </location>
</feature>
<evidence type="ECO:0000256" key="1">
    <source>
        <dbReference type="ARBA" id="ARBA00004123"/>
    </source>
</evidence>
<proteinExistence type="predicted"/>